<reference evidence="1" key="1">
    <citation type="submission" date="2019-07" db="EMBL/GenBank/DDBJ databases">
        <title>Biological characteristics of mucoid Acinetobacter baumannii from a general hospital in China.</title>
        <authorList>
            <person name="Hua X."/>
            <person name="Yu Y."/>
        </authorList>
    </citation>
    <scope>NUCLEOTIDE SEQUENCE [LARGE SCALE GENOMIC DNA]</scope>
    <source>
        <strain evidence="1">N41</strain>
    </source>
</reference>
<name>A0ABD5DCJ4_ACIBA</name>
<organism evidence="1">
    <name type="scientific">Acinetobacter baumannii</name>
    <dbReference type="NCBI Taxonomy" id="470"/>
    <lineage>
        <taxon>Bacteria</taxon>
        <taxon>Pseudomonadati</taxon>
        <taxon>Pseudomonadota</taxon>
        <taxon>Gammaproteobacteria</taxon>
        <taxon>Moraxellales</taxon>
        <taxon>Moraxellaceae</taxon>
        <taxon>Acinetobacter</taxon>
        <taxon>Acinetobacter calcoaceticus/baumannii complex</taxon>
    </lineage>
</organism>
<proteinExistence type="predicted"/>
<gene>
    <name evidence="1" type="ORF">FPK87_14355</name>
</gene>
<dbReference type="RefSeq" id="WP_004716620.1">
    <property type="nucleotide sequence ID" value="NZ_JAESHO010000001.1"/>
</dbReference>
<protein>
    <submittedName>
        <fullName evidence="1">Uncharacterized protein</fullName>
    </submittedName>
</protein>
<dbReference type="AlphaFoldDB" id="A0ABD5DCJ4"/>
<evidence type="ECO:0000313" key="1">
    <source>
        <dbReference type="EMBL" id="MDR8261636.1"/>
    </source>
</evidence>
<comment type="caution">
    <text evidence="1">The sequence shown here is derived from an EMBL/GenBank/DDBJ whole genome shotgun (WGS) entry which is preliminary data.</text>
</comment>
<sequence length="114" mass="13227">MPAVLEIYNPDGSLRFSSERFKVLKYDGEFDPLESMEIQTRGDWSARWQVQVTIKIPAAKGSKGLAFIPWLTLIQPQEASPNTKTFIRLLRFPQNINRDQLWEFVRRPGFTVSI</sequence>
<dbReference type="EMBL" id="VMBB01000021">
    <property type="protein sequence ID" value="MDR8261636.1"/>
    <property type="molecule type" value="Genomic_DNA"/>
</dbReference>
<accession>A0ABD5DCJ4</accession>